<dbReference type="HAMAP" id="MF_00194">
    <property type="entry name" value="RdgC"/>
    <property type="match status" value="1"/>
</dbReference>
<evidence type="ECO:0000256" key="1">
    <source>
        <dbReference type="ARBA" id="ARBA00004453"/>
    </source>
</evidence>
<comment type="subcellular location">
    <subcellularLocation>
        <location evidence="1 6">Cytoplasm</location>
        <location evidence="1 6">Nucleoid</location>
    </subcellularLocation>
</comment>
<proteinExistence type="inferred from homology"/>
<evidence type="ECO:0000256" key="5">
    <source>
        <dbReference type="ARBA" id="ARBA00023172"/>
    </source>
</evidence>
<dbReference type="EMBL" id="RJVO01000002">
    <property type="protein sequence ID" value="ROH91840.1"/>
    <property type="molecule type" value="Genomic_DNA"/>
</dbReference>
<evidence type="ECO:0000256" key="3">
    <source>
        <dbReference type="ARBA" id="ARBA00022296"/>
    </source>
</evidence>
<dbReference type="FunCoup" id="A0A3N0VGQ9">
    <property type="interactions" value="90"/>
</dbReference>
<keyword evidence="5 6" id="KW-0233">DNA recombination</keyword>
<dbReference type="AlphaFoldDB" id="A0A3N0VGQ9"/>
<keyword evidence="8" id="KW-1185">Reference proteome</keyword>
<evidence type="ECO:0000256" key="4">
    <source>
        <dbReference type="ARBA" id="ARBA00022490"/>
    </source>
</evidence>
<evidence type="ECO:0000313" key="8">
    <source>
        <dbReference type="Proteomes" id="UP000282106"/>
    </source>
</evidence>
<keyword evidence="4 6" id="KW-0963">Cytoplasm</keyword>
<dbReference type="GO" id="GO:0003690">
    <property type="term" value="F:double-stranded DNA binding"/>
    <property type="evidence" value="ECO:0007669"/>
    <property type="project" value="TreeGrafter"/>
</dbReference>
<dbReference type="PANTHER" id="PTHR38103:SF1">
    <property type="entry name" value="RECOMBINATION-ASSOCIATED PROTEIN RDGC"/>
    <property type="match status" value="1"/>
</dbReference>
<dbReference type="GO" id="GO:0043590">
    <property type="term" value="C:bacterial nucleoid"/>
    <property type="evidence" value="ECO:0007669"/>
    <property type="project" value="TreeGrafter"/>
</dbReference>
<comment type="caution">
    <text evidence="7">The sequence shown here is derived from an EMBL/GenBank/DDBJ whole genome shotgun (WGS) entry which is preliminary data.</text>
</comment>
<dbReference type="NCBIfam" id="NF001463">
    <property type="entry name" value="PRK00321.1-4"/>
    <property type="match status" value="1"/>
</dbReference>
<organism evidence="7 8">
    <name type="scientific">Stagnimonas aquatica</name>
    <dbReference type="NCBI Taxonomy" id="2689987"/>
    <lineage>
        <taxon>Bacteria</taxon>
        <taxon>Pseudomonadati</taxon>
        <taxon>Pseudomonadota</taxon>
        <taxon>Gammaproteobacteria</taxon>
        <taxon>Nevskiales</taxon>
        <taxon>Nevskiaceae</taxon>
        <taxon>Stagnimonas</taxon>
    </lineage>
</organism>
<dbReference type="InterPro" id="IPR007476">
    <property type="entry name" value="RdgC"/>
</dbReference>
<sequence length="301" mass="33220">MWFKNLQIYRLANGWAMTPGSLEAVLAKQPLLPCSGLSLQTRGWVPPVSGEGAAGLVASQGKQLLIAMGSEQKILPASVVNQEALERAAELEQKQGYKPGRKQLRDLKERVTAELLPRAFAKRRVTRAWIDPDARWLVVDASSPARAEELLEQLRNSLGELPVTRLETEMSPQGAMTQWLTLGKATRDFALDSECELKGTGEDGATVRYLRHDLSVKEIREHISGGKLATRVGLVWRERLSLLLVEPFQVKRVKFLEMDKNGDESSFATPEQQFEADFTLMTGTLSALLADLVAALGGEKA</sequence>
<dbReference type="PANTHER" id="PTHR38103">
    <property type="entry name" value="RECOMBINATION-ASSOCIATED PROTEIN RDGC"/>
    <property type="match status" value="1"/>
</dbReference>
<comment type="function">
    <text evidence="6">May be involved in recombination.</text>
</comment>
<reference evidence="7 8" key="1">
    <citation type="submission" date="2018-10" db="EMBL/GenBank/DDBJ databases">
        <authorList>
            <person name="Chen W.-M."/>
        </authorList>
    </citation>
    <scope>NUCLEOTIDE SEQUENCE [LARGE SCALE GENOMIC DNA]</scope>
    <source>
        <strain evidence="7 8">THS-13</strain>
    </source>
</reference>
<dbReference type="InParanoid" id="A0A3N0VGQ9"/>
<gene>
    <name evidence="6" type="primary">rdgC</name>
    <name evidence="7" type="ORF">ED208_05535</name>
</gene>
<dbReference type="NCBIfam" id="NF001464">
    <property type="entry name" value="PRK00321.1-5"/>
    <property type="match status" value="1"/>
</dbReference>
<dbReference type="RefSeq" id="WP_123210884.1">
    <property type="nucleotide sequence ID" value="NZ_RJVO01000002.1"/>
</dbReference>
<name>A0A3N0VGQ9_9GAMM</name>
<protein>
    <recommendedName>
        <fullName evidence="3 6">Recombination-associated protein RdgC</fullName>
    </recommendedName>
</protein>
<dbReference type="GO" id="GO:0006310">
    <property type="term" value="P:DNA recombination"/>
    <property type="evidence" value="ECO:0007669"/>
    <property type="project" value="UniProtKB-UniRule"/>
</dbReference>
<comment type="similarity">
    <text evidence="2 6">Belongs to the RdgC family.</text>
</comment>
<evidence type="ECO:0000256" key="6">
    <source>
        <dbReference type="HAMAP-Rule" id="MF_00194"/>
    </source>
</evidence>
<dbReference type="Proteomes" id="UP000282106">
    <property type="component" value="Unassembled WGS sequence"/>
</dbReference>
<dbReference type="GO" id="GO:0000018">
    <property type="term" value="P:regulation of DNA recombination"/>
    <property type="evidence" value="ECO:0007669"/>
    <property type="project" value="TreeGrafter"/>
</dbReference>
<dbReference type="Pfam" id="PF04381">
    <property type="entry name" value="RdgC"/>
    <property type="match status" value="1"/>
</dbReference>
<evidence type="ECO:0000313" key="7">
    <source>
        <dbReference type="EMBL" id="ROH91840.1"/>
    </source>
</evidence>
<dbReference type="GO" id="GO:0005737">
    <property type="term" value="C:cytoplasm"/>
    <property type="evidence" value="ECO:0007669"/>
    <property type="project" value="UniProtKB-UniRule"/>
</dbReference>
<evidence type="ECO:0000256" key="2">
    <source>
        <dbReference type="ARBA" id="ARBA00008657"/>
    </source>
</evidence>
<accession>A0A3N0VGQ9</accession>